<organism evidence="1 2">
    <name type="scientific">Vigna angularis var. angularis</name>
    <dbReference type="NCBI Taxonomy" id="157739"/>
    <lineage>
        <taxon>Eukaryota</taxon>
        <taxon>Viridiplantae</taxon>
        <taxon>Streptophyta</taxon>
        <taxon>Embryophyta</taxon>
        <taxon>Tracheophyta</taxon>
        <taxon>Spermatophyta</taxon>
        <taxon>Magnoliopsida</taxon>
        <taxon>eudicotyledons</taxon>
        <taxon>Gunneridae</taxon>
        <taxon>Pentapetalae</taxon>
        <taxon>rosids</taxon>
        <taxon>fabids</taxon>
        <taxon>Fabales</taxon>
        <taxon>Fabaceae</taxon>
        <taxon>Papilionoideae</taxon>
        <taxon>50 kb inversion clade</taxon>
        <taxon>NPAAA clade</taxon>
        <taxon>indigoferoid/millettioid clade</taxon>
        <taxon>Phaseoleae</taxon>
        <taxon>Vigna</taxon>
    </lineage>
</organism>
<proteinExistence type="predicted"/>
<reference evidence="1 2" key="1">
    <citation type="journal article" date="2015" name="Sci. Rep.">
        <title>The power of single molecule real-time sequencing technology in the de novo assembly of a eukaryotic genome.</title>
        <authorList>
            <person name="Sakai H."/>
            <person name="Naito K."/>
            <person name="Ogiso-Tanaka E."/>
            <person name="Takahashi Y."/>
            <person name="Iseki K."/>
            <person name="Muto C."/>
            <person name="Satou K."/>
            <person name="Teruya K."/>
            <person name="Shiroma A."/>
            <person name="Shimoji M."/>
            <person name="Hirano T."/>
            <person name="Itoh T."/>
            <person name="Kaga A."/>
            <person name="Tomooka N."/>
        </authorList>
    </citation>
    <scope>NUCLEOTIDE SEQUENCE [LARGE SCALE GENOMIC DNA]</scope>
    <source>
        <strain evidence="2">cv. Shumari</strain>
    </source>
</reference>
<gene>
    <name evidence="1" type="primary">Vigan.09G095300</name>
    <name evidence="1" type="ORF">VIGAN_09095300</name>
</gene>
<sequence>MKKDIFNVQLVKGPLTDGSHSKQNTNNTDFSHRRKSITIIKATDLSISLSYQTSFKTINFTSRTNLNSINPSTTNRLLTRRKRNKVPSAIVFKCLHQSWLVAIQDDQVPHEHY</sequence>
<keyword evidence="2" id="KW-1185">Reference proteome</keyword>
<dbReference type="Proteomes" id="UP000291084">
    <property type="component" value="Chromosome 9"/>
</dbReference>
<protein>
    <submittedName>
        <fullName evidence="1">Uncharacterized protein</fullName>
    </submittedName>
</protein>
<evidence type="ECO:0000313" key="1">
    <source>
        <dbReference type="EMBL" id="BAT97495.1"/>
    </source>
</evidence>
<accession>A0A0S3SX50</accession>
<name>A0A0S3SX50_PHAAN</name>
<evidence type="ECO:0000313" key="2">
    <source>
        <dbReference type="Proteomes" id="UP000291084"/>
    </source>
</evidence>
<dbReference type="EMBL" id="AP015042">
    <property type="protein sequence ID" value="BAT97495.1"/>
    <property type="molecule type" value="Genomic_DNA"/>
</dbReference>
<dbReference type="AlphaFoldDB" id="A0A0S3SX50"/>